<evidence type="ECO:0000256" key="1">
    <source>
        <dbReference type="SAM" id="Phobius"/>
    </source>
</evidence>
<feature type="transmembrane region" description="Helical" evidence="1">
    <location>
        <begin position="493"/>
        <end position="512"/>
    </location>
</feature>
<feature type="transmembrane region" description="Helical" evidence="1">
    <location>
        <begin position="455"/>
        <end position="473"/>
    </location>
</feature>
<feature type="transmembrane region" description="Helical" evidence="1">
    <location>
        <begin position="535"/>
        <end position="553"/>
    </location>
</feature>
<dbReference type="GeneID" id="68096718"/>
<protein>
    <submittedName>
        <fullName evidence="2">Uncharacterized protein</fullName>
    </submittedName>
</protein>
<dbReference type="RefSeq" id="XP_044549271.1">
    <property type="nucleotide sequence ID" value="XM_044693883.1"/>
</dbReference>
<gene>
    <name evidence="2" type="ORF">C9374_004263</name>
</gene>
<keyword evidence="1" id="KW-1133">Transmembrane helix</keyword>
<dbReference type="AlphaFoldDB" id="A0AA88GS61"/>
<dbReference type="EMBL" id="PYSW02000020">
    <property type="protein sequence ID" value="KAG2383592.1"/>
    <property type="molecule type" value="Genomic_DNA"/>
</dbReference>
<keyword evidence="1" id="KW-0472">Membrane</keyword>
<proteinExistence type="predicted"/>
<name>A0AA88GS61_NAELO</name>
<evidence type="ECO:0000313" key="2">
    <source>
        <dbReference type="EMBL" id="KAG2383592.1"/>
    </source>
</evidence>
<keyword evidence="3" id="KW-1185">Reference proteome</keyword>
<accession>A0AA88GS61</accession>
<keyword evidence="1" id="KW-0812">Transmembrane</keyword>
<comment type="caution">
    <text evidence="2">The sequence shown here is derived from an EMBL/GenBank/DDBJ whole genome shotgun (WGS) entry which is preliminary data.</text>
</comment>
<sequence length="573" mass="67694">MKTVDDHDNTHLPLSNLSHNEVQHLPLEMIYSIIEFLPLRWLLSDTILILFKRLFRFEINHLITIPNDDASTIDPQLQSDDTSDKLCQLYFNLVLQRFNESKVLPIIYEIFHTILSHPHRRKLVLFWPYSDDGLRVLKCILGLSNDHEQPFTTLFSKKLQNPCSKDFTQKSERNGMEIDEEKLIWKYYVNTTSACTTTLTLFDLKYLYQFMTRYVVILLNASSLLEQDSNTTQSCLRSLQENIFTPFRVSSIDFDWIYCNDPLSQSSIVRDIVLKYQQQHHYDRPTSITPKVRIKGTLILRNGKIQLLDSKLVPLPTISTNRDDESITNSQTTHLATDIQKERCTSHTLTIPPYQCIPLLRFLMRTTHHRDDRTLLTELFLQQYWFPLLNDENGEMECIFQHRNDKFYFYELIAMYSQQETDFYTQYEIDSIQQIHVSLNPSKQQIRFRIYPKNIIGLGLNVGAMSLVLYLALRFNCLFNWRFSRKFLPEISWRGMVLMGFLDMTSGVFGYAAKALLTYSWGCFIPQHLTYFESWAYYLFVIYGIHIGQSALFRRYRYKQVEIPMKIVETNLN</sequence>
<evidence type="ECO:0000313" key="3">
    <source>
        <dbReference type="Proteomes" id="UP000816034"/>
    </source>
</evidence>
<dbReference type="Proteomes" id="UP000816034">
    <property type="component" value="Unassembled WGS sequence"/>
</dbReference>
<organism evidence="2 3">
    <name type="scientific">Naegleria lovaniensis</name>
    <name type="common">Amoeba</name>
    <dbReference type="NCBI Taxonomy" id="51637"/>
    <lineage>
        <taxon>Eukaryota</taxon>
        <taxon>Discoba</taxon>
        <taxon>Heterolobosea</taxon>
        <taxon>Tetramitia</taxon>
        <taxon>Eutetramitia</taxon>
        <taxon>Vahlkampfiidae</taxon>
        <taxon>Naegleria</taxon>
    </lineage>
</organism>
<reference evidence="2 3" key="1">
    <citation type="journal article" date="2018" name="BMC Genomics">
        <title>The genome of Naegleria lovaniensis, the basis for a comparative approach to unravel pathogenicity factors of the human pathogenic amoeba N. fowleri.</title>
        <authorList>
            <person name="Liechti N."/>
            <person name="Schurch N."/>
            <person name="Bruggmann R."/>
            <person name="Wittwer M."/>
        </authorList>
    </citation>
    <scope>NUCLEOTIDE SEQUENCE [LARGE SCALE GENOMIC DNA]</scope>
    <source>
        <strain evidence="2 3">ATCC 30569</strain>
    </source>
</reference>